<evidence type="ECO:0000313" key="3">
    <source>
        <dbReference type="EMBL" id="MCJ2377139.1"/>
    </source>
</evidence>
<dbReference type="InterPro" id="IPR021059">
    <property type="entry name" value="DnaJ-related_N"/>
</dbReference>
<evidence type="ECO:0000313" key="4">
    <source>
        <dbReference type="Proteomes" id="UP001139488"/>
    </source>
</evidence>
<dbReference type="Pfam" id="PF00226">
    <property type="entry name" value="DnaJ"/>
    <property type="match status" value="1"/>
</dbReference>
<dbReference type="Gene3D" id="1.10.287.110">
    <property type="entry name" value="DnaJ domain"/>
    <property type="match status" value="1"/>
</dbReference>
<dbReference type="Pfam" id="PF12339">
    <property type="entry name" value="DNAJ_related"/>
    <property type="match status" value="1"/>
</dbReference>
<dbReference type="SMART" id="SM00271">
    <property type="entry name" value="DnaJ"/>
    <property type="match status" value="1"/>
</dbReference>
<evidence type="ECO:0000256" key="1">
    <source>
        <dbReference type="ARBA" id="ARBA00023186"/>
    </source>
</evidence>
<evidence type="ECO:0000259" key="2">
    <source>
        <dbReference type="PROSITE" id="PS50076"/>
    </source>
</evidence>
<dbReference type="SUPFAM" id="SSF46565">
    <property type="entry name" value="Chaperone J-domain"/>
    <property type="match status" value="1"/>
</dbReference>
<dbReference type="Proteomes" id="UP001139488">
    <property type="component" value="Unassembled WGS sequence"/>
</dbReference>
<reference evidence="3" key="1">
    <citation type="submission" date="2021-11" db="EMBL/GenBank/DDBJ databases">
        <title>Vibrio ZSDE26 sp. nov. and Vibrio ZSDZ34 sp. nov., isolated from coastal seawater in Qingdao.</title>
        <authorList>
            <person name="Zhang P."/>
        </authorList>
    </citation>
    <scope>NUCLEOTIDE SEQUENCE</scope>
    <source>
        <strain evidence="3">ZSDZ34</strain>
    </source>
</reference>
<name>A0A9X2AVQ9_9VIBR</name>
<feature type="domain" description="J" evidence="2">
    <location>
        <begin position="151"/>
        <end position="204"/>
    </location>
</feature>
<comment type="caution">
    <text evidence="3">The sequence shown here is derived from an EMBL/GenBank/DDBJ whole genome shotgun (WGS) entry which is preliminary data.</text>
</comment>
<keyword evidence="1" id="KW-0143">Chaperone</keyword>
<keyword evidence="4" id="KW-1185">Reference proteome</keyword>
<dbReference type="RefSeq" id="WP_244357077.1">
    <property type="nucleotide sequence ID" value="NZ_JAJNNZ010000006.1"/>
</dbReference>
<sequence length="204" mass="24213">MTQRTTDLSASYSSENPLIWSILKILRHNPSGWKIHTLASKLSEKGMIPVLDHSSEKDLFKRNFLLMNALYQLQELLFPKQWLNVESMEIELMRFHPVSHSIAVNDPMREYYMDWGHYEADETEIKRLLNQFWTRYREHVGIGEVTMSRKLALDIFELDEWATERDIRKSWRKLALKWHPDREGGDESEFREACEAWSVLRGGN</sequence>
<dbReference type="PROSITE" id="PS50076">
    <property type="entry name" value="DNAJ_2"/>
    <property type="match status" value="1"/>
</dbReference>
<dbReference type="InterPro" id="IPR036869">
    <property type="entry name" value="J_dom_sf"/>
</dbReference>
<proteinExistence type="predicted"/>
<dbReference type="AlphaFoldDB" id="A0A9X2AVQ9"/>
<protein>
    <submittedName>
        <fullName evidence="3">DnaJ domain-containing protein</fullName>
    </submittedName>
</protein>
<dbReference type="InterPro" id="IPR001623">
    <property type="entry name" value="DnaJ_domain"/>
</dbReference>
<dbReference type="CDD" id="cd06257">
    <property type="entry name" value="DnaJ"/>
    <property type="match status" value="1"/>
</dbReference>
<organism evidence="3 4">
    <name type="scientific">Vibrio gelatinilyticus</name>
    <dbReference type="NCBI Taxonomy" id="2893468"/>
    <lineage>
        <taxon>Bacteria</taxon>
        <taxon>Pseudomonadati</taxon>
        <taxon>Pseudomonadota</taxon>
        <taxon>Gammaproteobacteria</taxon>
        <taxon>Vibrionales</taxon>
        <taxon>Vibrionaceae</taxon>
        <taxon>Vibrio</taxon>
    </lineage>
</organism>
<dbReference type="EMBL" id="JAJNNZ010000006">
    <property type="protein sequence ID" value="MCJ2377139.1"/>
    <property type="molecule type" value="Genomic_DNA"/>
</dbReference>
<gene>
    <name evidence="3" type="ORF">LNL84_09895</name>
</gene>
<accession>A0A9X2AVQ9</accession>